<dbReference type="EMBL" id="WITC01000129">
    <property type="protein sequence ID" value="MQX19091.1"/>
    <property type="molecule type" value="Genomic_DNA"/>
</dbReference>
<dbReference type="PIRSF" id="PIRSF500176">
    <property type="entry name" value="L_ASNase"/>
    <property type="match status" value="1"/>
</dbReference>
<evidence type="ECO:0000259" key="3">
    <source>
        <dbReference type="Pfam" id="PF00710"/>
    </source>
</evidence>
<dbReference type="Proteomes" id="UP000439983">
    <property type="component" value="Unassembled WGS sequence"/>
</dbReference>
<evidence type="ECO:0000313" key="5">
    <source>
        <dbReference type="EMBL" id="MQX19091.1"/>
    </source>
</evidence>
<gene>
    <name evidence="4" type="ORF">GHK62_14025</name>
    <name evidence="5" type="ORF">GHK62_31515</name>
</gene>
<keyword evidence="6" id="KW-1185">Reference proteome</keyword>
<comment type="caution">
    <text evidence="4">The sequence shown here is derived from an EMBL/GenBank/DDBJ whole genome shotgun (WGS) entry which is preliminary data.</text>
</comment>
<accession>A0A6N7LDA5</accession>
<dbReference type="InterPro" id="IPR027475">
    <property type="entry name" value="Asparaginase/glutaminase_AS2"/>
</dbReference>
<evidence type="ECO:0000256" key="1">
    <source>
        <dbReference type="PROSITE-ProRule" id="PRU10100"/>
    </source>
</evidence>
<evidence type="ECO:0000256" key="2">
    <source>
        <dbReference type="SAM" id="MobiDB-lite"/>
    </source>
</evidence>
<feature type="compositionally biased region" description="Basic residues" evidence="2">
    <location>
        <begin position="85"/>
        <end position="95"/>
    </location>
</feature>
<feature type="domain" description="L-asparaginase N-terminal" evidence="3">
    <location>
        <begin position="3"/>
        <end position="35"/>
    </location>
</feature>
<dbReference type="Pfam" id="PF00710">
    <property type="entry name" value="Asparaginase"/>
    <property type="match status" value="1"/>
</dbReference>
<dbReference type="InterPro" id="IPR036152">
    <property type="entry name" value="Asp/glu_Ase-like_sf"/>
</dbReference>
<feature type="compositionally biased region" description="Basic and acidic residues" evidence="2">
    <location>
        <begin position="96"/>
        <end position="106"/>
    </location>
</feature>
<dbReference type="SUPFAM" id="SSF53774">
    <property type="entry name" value="Glutaminase/Asparaginase"/>
    <property type="match status" value="1"/>
</dbReference>
<feature type="region of interest" description="Disordered" evidence="2">
    <location>
        <begin position="85"/>
        <end position="106"/>
    </location>
</feature>
<dbReference type="Gene3D" id="3.40.50.1170">
    <property type="entry name" value="L-asparaginase, N-terminal domain"/>
    <property type="match status" value="1"/>
</dbReference>
<dbReference type="InterPro" id="IPR037152">
    <property type="entry name" value="L-asparaginase_N_sf"/>
</dbReference>
<evidence type="ECO:0000313" key="4">
    <source>
        <dbReference type="EMBL" id="MQX15837.1"/>
    </source>
</evidence>
<proteinExistence type="predicted"/>
<dbReference type="EMBL" id="WITC01000057">
    <property type="protein sequence ID" value="MQX15837.1"/>
    <property type="molecule type" value="Genomic_DNA"/>
</dbReference>
<dbReference type="PROSITE" id="PS00917">
    <property type="entry name" value="ASN_GLN_ASE_2"/>
    <property type="match status" value="1"/>
</dbReference>
<sequence>MAEEACSGVVVTHGTDTIEESAYLADLVVTNDKPVGCSARSGAKADRSRGVRPRKRYAKRRGRRRRYNLRRLAHIYRVPMPRRPRRAHLRQWRRQGSREGGMHLRG</sequence>
<dbReference type="InterPro" id="IPR006034">
    <property type="entry name" value="Asparaginase/glutaminase-like"/>
</dbReference>
<name>A0A6N7LDA5_SINTE</name>
<dbReference type="PIRSF" id="PIRSF001220">
    <property type="entry name" value="L-ASNase_gatD"/>
    <property type="match status" value="1"/>
</dbReference>
<dbReference type="GO" id="GO:0004067">
    <property type="term" value="F:asparaginase activity"/>
    <property type="evidence" value="ECO:0007669"/>
    <property type="project" value="UniProtKB-UniRule"/>
</dbReference>
<dbReference type="PROSITE" id="PS51732">
    <property type="entry name" value="ASN_GLN_ASE_3"/>
    <property type="match status" value="1"/>
</dbReference>
<dbReference type="InterPro" id="IPR027474">
    <property type="entry name" value="L-asparaginase_N"/>
</dbReference>
<feature type="active site" evidence="1">
    <location>
        <position position="15"/>
    </location>
</feature>
<feature type="region of interest" description="Disordered" evidence="2">
    <location>
        <begin position="38"/>
        <end position="63"/>
    </location>
</feature>
<organism evidence="4 6">
    <name type="scientific">Sinorhizobium terangae</name>
    <dbReference type="NCBI Taxonomy" id="110322"/>
    <lineage>
        <taxon>Bacteria</taxon>
        <taxon>Pseudomonadati</taxon>
        <taxon>Pseudomonadota</taxon>
        <taxon>Alphaproteobacteria</taxon>
        <taxon>Hyphomicrobiales</taxon>
        <taxon>Rhizobiaceae</taxon>
        <taxon>Sinorhizobium/Ensifer group</taxon>
        <taxon>Sinorhizobium</taxon>
    </lineage>
</organism>
<evidence type="ECO:0000313" key="6">
    <source>
        <dbReference type="Proteomes" id="UP000439983"/>
    </source>
</evidence>
<protein>
    <recommendedName>
        <fullName evidence="3">L-asparaginase N-terminal domain-containing protein</fullName>
    </recommendedName>
</protein>
<feature type="compositionally biased region" description="Basic residues" evidence="2">
    <location>
        <begin position="50"/>
        <end position="63"/>
    </location>
</feature>
<reference evidence="4 6" key="1">
    <citation type="journal article" date="2013" name="Genome Biol.">
        <title>Comparative genomics of the core and accessory genomes of 48 Sinorhizobium strains comprising five genospecies.</title>
        <authorList>
            <person name="Sugawara M."/>
            <person name="Epstein B."/>
            <person name="Badgley B.D."/>
            <person name="Unno T."/>
            <person name="Xu L."/>
            <person name="Reese J."/>
            <person name="Gyaneshwar P."/>
            <person name="Denny R."/>
            <person name="Mudge J."/>
            <person name="Bharti A.K."/>
            <person name="Farmer A.D."/>
            <person name="May G.D."/>
            <person name="Woodward J.E."/>
            <person name="Medigue C."/>
            <person name="Vallenet D."/>
            <person name="Lajus A."/>
            <person name="Rouy Z."/>
            <person name="Martinez-Vaz B."/>
            <person name="Tiffin P."/>
            <person name="Young N.D."/>
            <person name="Sadowsky M.J."/>
        </authorList>
    </citation>
    <scope>NUCLEOTIDE SEQUENCE [LARGE SCALE GENOMIC DNA]</scope>
    <source>
        <strain evidence="4 6">USDA4894</strain>
    </source>
</reference>
<dbReference type="AlphaFoldDB" id="A0A6N7LDA5"/>